<dbReference type="EMBL" id="CM004400">
    <property type="protein sequence ID" value="KAG8638254.1"/>
    <property type="molecule type" value="Genomic_DNA"/>
</dbReference>
<evidence type="ECO:0000313" key="1">
    <source>
        <dbReference type="EMBL" id="KAG8638254.1"/>
    </source>
</evidence>
<proteinExistence type="predicted"/>
<evidence type="ECO:0000313" key="2">
    <source>
        <dbReference type="Proteomes" id="UP000091857"/>
    </source>
</evidence>
<accession>A0ACB7GD44</accession>
<gene>
    <name evidence="1" type="ORF">MANES_14G014200v8</name>
</gene>
<dbReference type="Proteomes" id="UP000091857">
    <property type="component" value="Chromosome 14"/>
</dbReference>
<reference evidence="2" key="1">
    <citation type="journal article" date="2016" name="Nat. Biotechnol.">
        <title>Sequencing wild and cultivated cassava and related species reveals extensive interspecific hybridization and genetic diversity.</title>
        <authorList>
            <person name="Bredeson J.V."/>
            <person name="Lyons J.B."/>
            <person name="Prochnik S.E."/>
            <person name="Wu G.A."/>
            <person name="Ha C.M."/>
            <person name="Edsinger-Gonzales E."/>
            <person name="Grimwood J."/>
            <person name="Schmutz J."/>
            <person name="Rabbi I.Y."/>
            <person name="Egesi C."/>
            <person name="Nauluvula P."/>
            <person name="Lebot V."/>
            <person name="Ndunguru J."/>
            <person name="Mkamilo G."/>
            <person name="Bart R.S."/>
            <person name="Setter T.L."/>
            <person name="Gleadow R.M."/>
            <person name="Kulakow P."/>
            <person name="Ferguson M.E."/>
            <person name="Rounsley S."/>
            <person name="Rokhsar D.S."/>
        </authorList>
    </citation>
    <scope>NUCLEOTIDE SEQUENCE [LARGE SCALE GENOMIC DNA]</scope>
    <source>
        <strain evidence="2">cv. AM560-2</strain>
    </source>
</reference>
<comment type="caution">
    <text evidence="1">The sequence shown here is derived from an EMBL/GenBank/DDBJ whole genome shotgun (WGS) entry which is preliminary data.</text>
</comment>
<name>A0ACB7GD44_MANES</name>
<organism evidence="1 2">
    <name type="scientific">Manihot esculenta</name>
    <name type="common">Cassava</name>
    <name type="synonym">Jatropha manihot</name>
    <dbReference type="NCBI Taxonomy" id="3983"/>
    <lineage>
        <taxon>Eukaryota</taxon>
        <taxon>Viridiplantae</taxon>
        <taxon>Streptophyta</taxon>
        <taxon>Embryophyta</taxon>
        <taxon>Tracheophyta</taxon>
        <taxon>Spermatophyta</taxon>
        <taxon>Magnoliopsida</taxon>
        <taxon>eudicotyledons</taxon>
        <taxon>Gunneridae</taxon>
        <taxon>Pentapetalae</taxon>
        <taxon>rosids</taxon>
        <taxon>fabids</taxon>
        <taxon>Malpighiales</taxon>
        <taxon>Euphorbiaceae</taxon>
        <taxon>Crotonoideae</taxon>
        <taxon>Manihoteae</taxon>
        <taxon>Manihot</taxon>
    </lineage>
</organism>
<sequence length="2316" mass="256299">MDPTVPIEEQFSKLHPCLPVNTRIGIVGAGPSGVSAAYALARLGYRNVTILEKHHTVGGMCESVEIEGKVYDLGGQVLAKNSAPVIFHLAKESESELEEMDSHKLALIDSSTGKYEDIKVADDYVSVISLTLELQDKAKDSGRIGVHAVSEFASDSTPAYLQSRGLESVPKSVAYGYTASGYGFPQDMPYAYIHEFTRTSMAGKIRRFRGGYTSLWQKVIKSLPVEVHCNTEVLAIKRNSDGVSVDIKNSNGECKVMEFDKIIISGAFAFKIGKTYRSPSSYLTESETEVMDLNELERELFSKVQTIDYYTTVLKIKGLEDLPIGFYYFNEYMDDPATIGHPVALQKFYADTDIFLLWSYGNSADIKGPSVTDLAIKVVKTMGASVEKVVLQRRFKYFPHVSSQDMKDGFYQRLESELQGLRNTYYVGGLMAFELTERNSSYAMALICKQFANNNSLPMFPYVKSLFPLKSDCWDRKPKELGELPGVEAPDLSTLPDYLKRWGMHSSTQNKTLYTWINETGAVVCQRTYGELLANASYIAQKLLSSQKPVIKPGDRVLLVHVPGLDFVDAFFGCLIAKVLPVPVLPPDPMQRGGQALMKIENIAKSCNAVAILSTLIYHSAVRAGFVKNLISLTGKNGKSPARWPNLPWLYTDTWIKNSKGLLQQNMNHQSECQPDDLCFLQFTSGSTGDAKGVTITHGALIHNVKLMRRRYKSTSKTVLVSWLPQYHDMGLIGGLFTALVSGGTAVLFSPLTFIKNPLLWLQTMSKYKATHSAGPNFAFELVIRRLESNKEKVQNFDLSSMIFLMVAAEPVRQKTLKRFIELTRPLGLSQEVMAPGYGLAENCVFVSCAYGEGKPILIDWQGRVCCGYTNPGDADVDIRIVDPESGEEFEEDGREGEIWISSPSGGIGYWGREEQSQTTFKNLLKDQPGKKYTRTGDLGRIIDRKLFITGRIKDLIIVAGRNVYSADVEKTVESVSEILRPGCCAVVGVPEEVLSAKGISIPDGSDQVGLVVIAEVRDGKPVDNDVVEQIKNRVTEEHGVPVACVKLIKPRTISKTTSGKIKRFECIKNFTDGTLNVVPDPILSKRTLFRSFTTGTCKEGKTPRPELVSSPIQTSKLGNREIVEFLKGLVSEQTGVPVKNISATENLTSYGIDSIGVVRAAQKLSDFLGVPVGAVDIFTATCISDLASFSENLVMKSQPHLLNSPSQLPEPDIDSSEMVTEISKTHQIYIWCLQLLALMYISIMLSFPAYLSVSAFTSFISASLAPVDQIHWSGYLISVAAAPFAWMFCMLCTCTCIALLGNAFLRPNYALNPEISIWSLDFVKWWALYKVQEISSKVFAQHLRGTVFLKYWFEMLGARIGSSVLLDTTDITDPSLVSIGEGAVIAEGALIQAHEVKNGKLSFLPIRIGRNSSVGPYAVIQKGSVLGEESHVAALQKCEGDKITFKSGKLHNIQKGGMQQNPNMSEAIYHLMGIYVVGFLSSLSAAIVYLLFIWLSHESASLQHFSFLCICGAFHWIPFTVIVYAIMFAGVTTSPVNFAISVAVAYLAHGLILGFLTCTLTHFLSGREEKEQSHLKTWLRHRITIAYHLRFAKLLSGTEAFCMYLRLLGAKVGKHCSIRAINPVSDPELITIGSGVHLGDFSRMIAGFYSSDGFTKGKIEVQDNSVVGSQSLMLPGSVIQKDVILGALSVAPVNSVLQRGGVYIGSHTPVMIKNTMHALDERIEEMDIKYKKIVGNLAANLAATTLKVKSRYFHRIGVSGKGYLQIYDSIKGLPEHQIFFPGKRYPIVIRHSNSLSADDDARIDARGAAIRILSDENELGSKSSLLDLTLKTGKAFYARTIADFATWLVCGLPAREEFVKRVPHVRDAVWMSLRNANSYAELHYYSNICRLLRFTDGQEMYVKFKLRPFDESISEDSGKVEPIGILPPETGAIPRDDKDTRPLLFLAEDFQRRVRSAGGVRYIFQLQVRAIPNDEASRDIALDCTKPWDETEFPNIDIGEITIDQNLTREESERLEFNPYLRCHELDVIGATSCSQSASIDHGRSLIYEICQHLRNGEPLPEAWRIFIEQSDVKVDLSGCPMAAMLEKKESNKVTLARTWYQTSWAIFAQPLLQTVLPYFLMGLVIFTPLNWVLCLKESKKLSLHWLLPLVWVSSGTLAALACVVAKWILLGKKKEGQTVLIWSKGVFMDTVWQAFKTVVGDYFIEMTSGSIFFNLWLKLMGSNIELEQGAYVDSMGATLNPEMVEIERGGCVGKEALLFGHIYEGEAGKVKFGKISVGEGGFVGSRAIAMPGVRVESGGNLSALSLAMKGEIVR</sequence>
<protein>
    <submittedName>
        <fullName evidence="1">Uncharacterized protein</fullName>
    </submittedName>
</protein>
<keyword evidence="2" id="KW-1185">Reference proteome</keyword>